<feature type="region of interest" description="Disordered" evidence="1">
    <location>
        <begin position="246"/>
        <end position="296"/>
    </location>
</feature>
<dbReference type="InterPro" id="IPR043970">
    <property type="entry name" value="FUZ/MON1/HPS1_longin_3"/>
</dbReference>
<proteinExistence type="predicted"/>
<dbReference type="STRING" id="240159.A0A4U5VDD3"/>
<feature type="domain" description="FUZ/MON1/HPS1 third Longin" evidence="4">
    <location>
        <begin position="411"/>
        <end position="563"/>
    </location>
</feature>
<dbReference type="Pfam" id="PF19036">
    <property type="entry name" value="Fuz_longin_1"/>
    <property type="match status" value="1"/>
</dbReference>
<dbReference type="GO" id="GO:0005085">
    <property type="term" value="F:guanyl-nucleotide exchange factor activity"/>
    <property type="evidence" value="ECO:0007669"/>
    <property type="project" value="TreeGrafter"/>
</dbReference>
<evidence type="ECO:0000313" key="5">
    <source>
        <dbReference type="EMBL" id="TKS85600.1"/>
    </source>
</evidence>
<protein>
    <submittedName>
        <fullName evidence="5">Hermansky-Pudlak syndrome 1 protein-like protein</fullName>
    </submittedName>
</protein>
<dbReference type="InterPro" id="IPR043972">
    <property type="entry name" value="FUZ/MON1/HPS1_longin_1"/>
</dbReference>
<evidence type="ECO:0000259" key="2">
    <source>
        <dbReference type="Pfam" id="PF19036"/>
    </source>
</evidence>
<sequence length="570" mass="64653">MKCLLIASESAEVLFHWTDPEFQQNIQEQYGASQEEGQGLPAFEDSISTLFAPIIISCSTMVDRLGDNYTSFSTENNHIYVLHQFDECLYIAVNGDGEEGEDDLRRKIYVMKKMIEVLFGMVTLSSNLLRKELRPQDTEQRARLWKHLQSLLETYSHLRENDQSFLVEAVERLIHPTLCEQSIEFLERRLVQQLNSSVERAREEVLHAFILIHTKLLAFYSSRNASTLTTSDLLTLIIMAQNMYPSNIDQDDPGPEDVESTSGSGPESFYTPEPSPTERGSSSSGGLCSKLRPDGRNMAEDSLRTLEVPPPDPSTPRRVFLEVSLKEGLYPMMPHSMYCLPLWPGITLVLLTKIPTSAVAMSVYKFLEAFAKLEKRLGEGQEGSAATRGQPSIHDVRSKLDKFIKALGPRLIHFICVDRSTGQMIAPSLNISEHTTSELGKGPVAQFIKSKVWNLVSATRRYLQKGYSTVTLRDGDFYFCYFLWFENETGFKLEAGDLPILPDDSAPIGMLAWDYYRKLLRYYSKNHQGEVVKCYELLTVHLGVIPTEIILQHCRQLASKLWEPSRNPLL</sequence>
<feature type="compositionally biased region" description="Acidic residues" evidence="1">
    <location>
        <begin position="249"/>
        <end position="259"/>
    </location>
</feature>
<dbReference type="GO" id="GO:0016192">
    <property type="term" value="P:vesicle-mediated transport"/>
    <property type="evidence" value="ECO:0007669"/>
    <property type="project" value="InterPro"/>
</dbReference>
<dbReference type="EMBL" id="CM014094">
    <property type="protein sequence ID" value="TKS85600.1"/>
    <property type="molecule type" value="Genomic_DNA"/>
</dbReference>
<gene>
    <name evidence="5" type="ORF">D9C73_019742</name>
</gene>
<dbReference type="GO" id="GO:0031085">
    <property type="term" value="C:BLOC-3 complex"/>
    <property type="evidence" value="ECO:0007669"/>
    <property type="project" value="TreeGrafter"/>
</dbReference>
<dbReference type="PANTHER" id="PTHR12761:SF1">
    <property type="entry name" value="BLOC-3 COMPLEX MEMBER HPS1"/>
    <property type="match status" value="1"/>
</dbReference>
<dbReference type="GO" id="GO:1903232">
    <property type="term" value="P:melanosome assembly"/>
    <property type="evidence" value="ECO:0007669"/>
    <property type="project" value="TreeGrafter"/>
</dbReference>
<evidence type="ECO:0000313" key="6">
    <source>
        <dbReference type="Proteomes" id="UP000298787"/>
    </source>
</evidence>
<reference evidence="5 6" key="1">
    <citation type="submission" date="2019-01" db="EMBL/GenBank/DDBJ databases">
        <title>Genome Assembly of Collichthys lucidus.</title>
        <authorList>
            <person name="Cai M."/>
            <person name="Xiao S."/>
        </authorList>
    </citation>
    <scope>NUCLEOTIDE SEQUENCE [LARGE SCALE GENOMIC DNA]</scope>
    <source>
        <strain evidence="5">JT15FE1705JMU</strain>
        <tissue evidence="5">Muscle</tissue>
    </source>
</reference>
<keyword evidence="6" id="KW-1185">Reference proteome</keyword>
<evidence type="ECO:0000259" key="3">
    <source>
        <dbReference type="Pfam" id="PF19037"/>
    </source>
</evidence>
<evidence type="ECO:0000259" key="4">
    <source>
        <dbReference type="Pfam" id="PF19038"/>
    </source>
</evidence>
<dbReference type="Proteomes" id="UP000298787">
    <property type="component" value="Chromosome 17"/>
</dbReference>
<feature type="domain" description="FUZ/MON1/HPS1 second Longin" evidence="3">
    <location>
        <begin position="204"/>
        <end position="364"/>
    </location>
</feature>
<dbReference type="InterPro" id="IPR043971">
    <property type="entry name" value="FUZ/MON1/HPS1_longin_2"/>
</dbReference>
<name>A0A4U5VDD3_COLLU</name>
<dbReference type="InterPro" id="IPR026053">
    <property type="entry name" value="HPS1"/>
</dbReference>
<evidence type="ECO:0000256" key="1">
    <source>
        <dbReference type="SAM" id="MobiDB-lite"/>
    </source>
</evidence>
<dbReference type="Pfam" id="PF19038">
    <property type="entry name" value="Fuz_longin_3"/>
    <property type="match status" value="1"/>
</dbReference>
<dbReference type="Pfam" id="PF19037">
    <property type="entry name" value="Fuz_longin_2"/>
    <property type="match status" value="1"/>
</dbReference>
<feature type="domain" description="FUZ/MON1/HPS1 first Longin" evidence="2">
    <location>
        <begin position="2"/>
        <end position="158"/>
    </location>
</feature>
<accession>A0A4U5VDD3</accession>
<dbReference type="AlphaFoldDB" id="A0A4U5VDD3"/>
<dbReference type="PANTHER" id="PTHR12761">
    <property type="entry name" value="HERMANSKY-PUDLAK SYNDROME PROTEIN 1"/>
    <property type="match status" value="1"/>
</dbReference>
<organism evidence="5 6">
    <name type="scientific">Collichthys lucidus</name>
    <name type="common">Big head croaker</name>
    <name type="synonym">Sciaena lucida</name>
    <dbReference type="NCBI Taxonomy" id="240159"/>
    <lineage>
        <taxon>Eukaryota</taxon>
        <taxon>Metazoa</taxon>
        <taxon>Chordata</taxon>
        <taxon>Craniata</taxon>
        <taxon>Vertebrata</taxon>
        <taxon>Euteleostomi</taxon>
        <taxon>Actinopterygii</taxon>
        <taxon>Neopterygii</taxon>
        <taxon>Teleostei</taxon>
        <taxon>Neoteleostei</taxon>
        <taxon>Acanthomorphata</taxon>
        <taxon>Eupercaria</taxon>
        <taxon>Sciaenidae</taxon>
        <taxon>Collichthys</taxon>
    </lineage>
</organism>